<evidence type="ECO:0000313" key="2">
    <source>
        <dbReference type="EMBL" id="KAK3936320.1"/>
    </source>
</evidence>
<reference evidence="3" key="1">
    <citation type="journal article" date="2023" name="Mol. Phylogenet. Evol.">
        <title>Genome-scale phylogeny and comparative genomics of the fungal order Sordariales.</title>
        <authorList>
            <person name="Hensen N."/>
            <person name="Bonometti L."/>
            <person name="Westerberg I."/>
            <person name="Brannstrom I.O."/>
            <person name="Guillou S."/>
            <person name="Cros-Aarteil S."/>
            <person name="Calhoun S."/>
            <person name="Haridas S."/>
            <person name="Kuo A."/>
            <person name="Mondo S."/>
            <person name="Pangilinan J."/>
            <person name="Riley R."/>
            <person name="LaButti K."/>
            <person name="Andreopoulos B."/>
            <person name="Lipzen A."/>
            <person name="Chen C."/>
            <person name="Yan M."/>
            <person name="Daum C."/>
            <person name="Ng V."/>
            <person name="Clum A."/>
            <person name="Steindorff A."/>
            <person name="Ohm R.A."/>
            <person name="Martin F."/>
            <person name="Silar P."/>
            <person name="Natvig D.O."/>
            <person name="Lalanne C."/>
            <person name="Gautier V."/>
            <person name="Ament-Velasquez S.L."/>
            <person name="Kruys A."/>
            <person name="Hutchinson M.I."/>
            <person name="Powell A.J."/>
            <person name="Barry K."/>
            <person name="Miller A.N."/>
            <person name="Grigoriev I.V."/>
            <person name="Debuchy R."/>
            <person name="Gladieux P."/>
            <person name="Hiltunen Thoren M."/>
            <person name="Johannesson H."/>
        </authorList>
    </citation>
    <scope>NUCLEOTIDE SEQUENCE [LARGE SCALE GENOMIC DNA]</scope>
    <source>
        <strain evidence="3">CBS 340.73</strain>
    </source>
</reference>
<evidence type="ECO:0000313" key="3">
    <source>
        <dbReference type="Proteomes" id="UP001303473"/>
    </source>
</evidence>
<proteinExistence type="predicted"/>
<gene>
    <name evidence="2" type="ORF">QBC46DRAFT_412237</name>
</gene>
<organism evidence="2 3">
    <name type="scientific">Diplogelasinospora grovesii</name>
    <dbReference type="NCBI Taxonomy" id="303347"/>
    <lineage>
        <taxon>Eukaryota</taxon>
        <taxon>Fungi</taxon>
        <taxon>Dikarya</taxon>
        <taxon>Ascomycota</taxon>
        <taxon>Pezizomycotina</taxon>
        <taxon>Sordariomycetes</taxon>
        <taxon>Sordariomycetidae</taxon>
        <taxon>Sordariales</taxon>
        <taxon>Diplogelasinosporaceae</taxon>
        <taxon>Diplogelasinospora</taxon>
    </lineage>
</organism>
<dbReference type="AlphaFoldDB" id="A0AAN6S0V4"/>
<dbReference type="EMBL" id="MU853888">
    <property type="protein sequence ID" value="KAK3936320.1"/>
    <property type="molecule type" value="Genomic_DNA"/>
</dbReference>
<dbReference type="Proteomes" id="UP001303473">
    <property type="component" value="Unassembled WGS sequence"/>
</dbReference>
<protein>
    <submittedName>
        <fullName evidence="2">Uncharacterized protein</fullName>
    </submittedName>
</protein>
<feature type="region of interest" description="Disordered" evidence="1">
    <location>
        <begin position="1"/>
        <end position="35"/>
    </location>
</feature>
<accession>A0AAN6S0V4</accession>
<keyword evidence="3" id="KW-1185">Reference proteome</keyword>
<feature type="compositionally biased region" description="Pro residues" evidence="1">
    <location>
        <begin position="20"/>
        <end position="35"/>
    </location>
</feature>
<evidence type="ECO:0000256" key="1">
    <source>
        <dbReference type="SAM" id="MobiDB-lite"/>
    </source>
</evidence>
<name>A0AAN6S0V4_9PEZI</name>
<sequence length="243" mass="27495">MTRKAPRSKPSLRVAITPRLPTPPPPSSPFPPPFPNLQTPTNLPPDIRAELRACRSWPTIHIEADCTDSWTWLHKRMRKAFARWSNEIKLVILLNVARGKISIQVWELSHSATKRTTRSKTAKAGVIVGGEPQMVQMVDILRPVVPDTSPKKEDETREDACQVIPQTGIHLKYGDVFISHLFRKPTSPQPGTDVYFGQSFLRVLAADLWMSLSTCKDPADCRRRLNEKCRAAIKPNRVCNYAR</sequence>
<comment type="caution">
    <text evidence="2">The sequence shown here is derived from an EMBL/GenBank/DDBJ whole genome shotgun (WGS) entry which is preliminary data.</text>
</comment>